<evidence type="ECO:0000256" key="8">
    <source>
        <dbReference type="ARBA" id="ARBA00022989"/>
    </source>
</evidence>
<evidence type="ECO:0000256" key="5">
    <source>
        <dbReference type="ARBA" id="ARBA00022692"/>
    </source>
</evidence>
<evidence type="ECO:0000256" key="13">
    <source>
        <dbReference type="SAM" id="SignalP"/>
    </source>
</evidence>
<feature type="signal peptide" evidence="13">
    <location>
        <begin position="1"/>
        <end position="18"/>
    </location>
</feature>
<keyword evidence="14" id="KW-1185">Reference proteome</keyword>
<name>A0ABM1E4S5_PRICU</name>
<evidence type="ECO:0000313" key="14">
    <source>
        <dbReference type="Proteomes" id="UP000695022"/>
    </source>
</evidence>
<evidence type="ECO:0000256" key="7">
    <source>
        <dbReference type="ARBA" id="ARBA00022824"/>
    </source>
</evidence>
<keyword evidence="7 11" id="KW-0256">Endoplasmic reticulum</keyword>
<keyword evidence="8 12" id="KW-1133">Transmembrane helix</keyword>
<keyword evidence="9 11" id="KW-0472">Membrane</keyword>
<evidence type="ECO:0000256" key="2">
    <source>
        <dbReference type="ARBA" id="ARBA00004115"/>
    </source>
</evidence>
<evidence type="ECO:0000313" key="15">
    <source>
        <dbReference type="RefSeq" id="XP_014667196.1"/>
    </source>
</evidence>
<evidence type="ECO:0000256" key="9">
    <source>
        <dbReference type="ARBA" id="ARBA00023136"/>
    </source>
</evidence>
<dbReference type="RefSeq" id="XP_014667196.1">
    <property type="nucleotide sequence ID" value="XM_014811710.1"/>
</dbReference>
<evidence type="ECO:0000256" key="11">
    <source>
        <dbReference type="PIRNR" id="PIRNR016400"/>
    </source>
</evidence>
<comment type="subcellular location">
    <subcellularLocation>
        <location evidence="2">Endoplasmic reticulum membrane</location>
        <topology evidence="2">Single-pass type I membrane protein</topology>
    </subcellularLocation>
</comment>
<comment type="function">
    <text evidence="1 11">TRAP proteins are part of a complex whose function is to bind calcium to the ER membrane and thereby regulate the retention of ER resident proteins.</text>
</comment>
<dbReference type="Pfam" id="PF05753">
    <property type="entry name" value="TRAP_beta"/>
    <property type="match status" value="1"/>
</dbReference>
<evidence type="ECO:0000256" key="6">
    <source>
        <dbReference type="ARBA" id="ARBA00022729"/>
    </source>
</evidence>
<evidence type="ECO:0000256" key="12">
    <source>
        <dbReference type="SAM" id="Phobius"/>
    </source>
</evidence>
<dbReference type="GeneID" id="106808831"/>
<accession>A0ABM1E4S5</accession>
<dbReference type="PIRSF" id="PIRSF016400">
    <property type="entry name" value="TRAP_beta"/>
    <property type="match status" value="1"/>
</dbReference>
<organism evidence="14 15">
    <name type="scientific">Priapulus caudatus</name>
    <name type="common">Priapulid worm</name>
    <dbReference type="NCBI Taxonomy" id="37621"/>
    <lineage>
        <taxon>Eukaryota</taxon>
        <taxon>Metazoa</taxon>
        <taxon>Ecdysozoa</taxon>
        <taxon>Scalidophora</taxon>
        <taxon>Priapulida</taxon>
        <taxon>Priapulimorpha</taxon>
        <taxon>Priapulimorphida</taxon>
        <taxon>Priapulidae</taxon>
        <taxon>Priapulus</taxon>
    </lineage>
</organism>
<keyword evidence="5 12" id="KW-0812">Transmembrane</keyword>
<keyword evidence="6 13" id="KW-0732">Signal</keyword>
<protein>
    <recommendedName>
        <fullName evidence="4 11">Translocon-associated protein subunit beta</fullName>
        <shortName evidence="11">TRAP-beta</shortName>
    </recommendedName>
    <alternativeName>
        <fullName evidence="11">Signal sequence receptor subunit beta</fullName>
    </alternativeName>
</protein>
<reference evidence="15" key="1">
    <citation type="submission" date="2025-08" db="UniProtKB">
        <authorList>
            <consortium name="RefSeq"/>
        </authorList>
    </citation>
    <scope>IDENTIFICATION</scope>
</reference>
<comment type="similarity">
    <text evidence="3 11">Belongs to the TRAP-beta family.</text>
</comment>
<proteinExistence type="inferred from homology"/>
<evidence type="ECO:0000256" key="10">
    <source>
        <dbReference type="ARBA" id="ARBA00023180"/>
    </source>
</evidence>
<keyword evidence="10" id="KW-0325">Glycoprotein</keyword>
<evidence type="ECO:0000256" key="4">
    <source>
        <dbReference type="ARBA" id="ARBA00021110"/>
    </source>
</evidence>
<comment type="subunit">
    <text evidence="11">Heterotetramer of TRAP-alpha, TRAP-beta, TRAP-delta and TRAP-gamma.</text>
</comment>
<dbReference type="PANTHER" id="PTHR12861:SF3">
    <property type="entry name" value="TRANSLOCON-ASSOCIATED PROTEIN SUBUNIT BETA"/>
    <property type="match status" value="1"/>
</dbReference>
<sequence>MQKLLVIAAVLATCLVHADEGQGPAWLLASKQLHNQFVVEDKELIVEYSIYNVGESVAVNILLDDQTFPSQDFDVVRGLLKAKWDRIAPGTNVSHTVILRPKIFGFFNMTSAFVTYYPTEDASEPVFAYTSAPGEGGIMKYREYDRKFSPHLLDWGAFGMMTVPSLCIPFMLWYRSKSKYEAIMRQGKKSN</sequence>
<dbReference type="Proteomes" id="UP000695022">
    <property type="component" value="Unplaced"/>
</dbReference>
<gene>
    <name evidence="15" type="primary">LOC106808831</name>
</gene>
<evidence type="ECO:0000256" key="1">
    <source>
        <dbReference type="ARBA" id="ARBA00002838"/>
    </source>
</evidence>
<dbReference type="InterPro" id="IPR008856">
    <property type="entry name" value="TRAP_beta"/>
</dbReference>
<dbReference type="PANTHER" id="PTHR12861">
    <property type="entry name" value="TRANSLOCON-ASSOCIATED PROTEIN, BETA SUBUNIT PRECURSOR TRAP-BETA SIGNAL SEQUENCE RECEPTOR BETA SUBUNIT"/>
    <property type="match status" value="1"/>
</dbReference>
<evidence type="ECO:0000256" key="3">
    <source>
        <dbReference type="ARBA" id="ARBA00005610"/>
    </source>
</evidence>
<feature type="chain" id="PRO_5046258049" description="Translocon-associated protein subunit beta" evidence="13">
    <location>
        <begin position="19"/>
        <end position="191"/>
    </location>
</feature>
<feature type="transmembrane region" description="Helical" evidence="12">
    <location>
        <begin position="155"/>
        <end position="174"/>
    </location>
</feature>